<proteinExistence type="predicted"/>
<gene>
    <name evidence="2" type="primary">WBGene00206046</name>
</gene>
<evidence type="ECO:0000256" key="1">
    <source>
        <dbReference type="SAM" id="SignalP"/>
    </source>
</evidence>
<evidence type="ECO:0000313" key="2">
    <source>
        <dbReference type="EnsemblMetazoa" id="PPA33186.1"/>
    </source>
</evidence>
<feature type="signal peptide" evidence="1">
    <location>
        <begin position="1"/>
        <end position="16"/>
    </location>
</feature>
<evidence type="ECO:0000313" key="3">
    <source>
        <dbReference type="Proteomes" id="UP000005239"/>
    </source>
</evidence>
<reference evidence="3" key="1">
    <citation type="journal article" date="2008" name="Nat. Genet.">
        <title>The Pristionchus pacificus genome provides a unique perspective on nematode lifestyle and parasitism.</title>
        <authorList>
            <person name="Dieterich C."/>
            <person name="Clifton S.W."/>
            <person name="Schuster L.N."/>
            <person name="Chinwalla A."/>
            <person name="Delehaunty K."/>
            <person name="Dinkelacker I."/>
            <person name="Fulton L."/>
            <person name="Fulton R."/>
            <person name="Godfrey J."/>
            <person name="Minx P."/>
            <person name="Mitreva M."/>
            <person name="Roeseler W."/>
            <person name="Tian H."/>
            <person name="Witte H."/>
            <person name="Yang S.P."/>
            <person name="Wilson R.K."/>
            <person name="Sommer R.J."/>
        </authorList>
    </citation>
    <scope>NUCLEOTIDE SEQUENCE [LARGE SCALE GENOMIC DNA]</scope>
    <source>
        <strain evidence="3">PS312</strain>
    </source>
</reference>
<reference evidence="2" key="2">
    <citation type="submission" date="2022-06" db="UniProtKB">
        <authorList>
            <consortium name="EnsemblMetazoa"/>
        </authorList>
    </citation>
    <scope>IDENTIFICATION</scope>
    <source>
        <strain evidence="2">PS312</strain>
    </source>
</reference>
<organism evidence="2 3">
    <name type="scientific">Pristionchus pacificus</name>
    <name type="common">Parasitic nematode worm</name>
    <dbReference type="NCBI Taxonomy" id="54126"/>
    <lineage>
        <taxon>Eukaryota</taxon>
        <taxon>Metazoa</taxon>
        <taxon>Ecdysozoa</taxon>
        <taxon>Nematoda</taxon>
        <taxon>Chromadorea</taxon>
        <taxon>Rhabditida</taxon>
        <taxon>Rhabditina</taxon>
        <taxon>Diplogasteromorpha</taxon>
        <taxon>Diplogasteroidea</taxon>
        <taxon>Neodiplogasteridae</taxon>
        <taxon>Pristionchus</taxon>
    </lineage>
</organism>
<keyword evidence="3" id="KW-1185">Reference proteome</keyword>
<accession>A0A8R1YNP5</accession>
<dbReference type="AlphaFoldDB" id="A0A8R1YNP5"/>
<dbReference type="Proteomes" id="UP000005239">
    <property type="component" value="Unassembled WGS sequence"/>
</dbReference>
<keyword evidence="1" id="KW-0732">Signal</keyword>
<protein>
    <submittedName>
        <fullName evidence="2">Uncharacterized protein</fullName>
    </submittedName>
</protein>
<feature type="chain" id="PRO_5035822743" evidence="1">
    <location>
        <begin position="17"/>
        <end position="265"/>
    </location>
</feature>
<name>A0A8R1YNP5_PRIPA</name>
<sequence length="265" mass="29981">MRPVFLILLSVARIRGELVKISITIDVFKCASGEVVPKIPIFLYKNYSFPNAYIGTERVGGNVHGATFWTKLASTLSGPTGLVHLEAEEEVYFPRIVWPILFFHLARKQIRSYSLRFSTVGAQTFSISALLATENHISSKFTKYCSPSSKMIQMHRLSESNRLPGLRASKRGSLGKLYGAFKSHLQMHFQGGWNYRMTSKSKGLSFHEHQYRMRVQNYAISQVERSISLQVLIGISNEENVDCNVDYYYPPTTTNCDPPLTNRAG</sequence>
<dbReference type="EnsemblMetazoa" id="PPA33186.1">
    <property type="protein sequence ID" value="PPA33186.1"/>
    <property type="gene ID" value="WBGene00206046"/>
</dbReference>